<name>A0A4Y9XVI9_9AGAM</name>
<accession>A0A4Y9XVI9</accession>
<proteinExistence type="predicted"/>
<gene>
    <name evidence="1" type="ORF">EVG20_g9825</name>
</gene>
<protein>
    <submittedName>
        <fullName evidence="1">Uncharacterized protein</fullName>
    </submittedName>
</protein>
<comment type="caution">
    <text evidence="1">The sequence shown here is derived from an EMBL/GenBank/DDBJ whole genome shotgun (WGS) entry which is preliminary data.</text>
</comment>
<dbReference type="AlphaFoldDB" id="A0A4Y9XVI9"/>
<dbReference type="EMBL" id="SEOQ01001060">
    <property type="protein sequence ID" value="TFY54156.1"/>
    <property type="molecule type" value="Genomic_DNA"/>
</dbReference>
<keyword evidence="2" id="KW-1185">Reference proteome</keyword>
<evidence type="ECO:0000313" key="1">
    <source>
        <dbReference type="EMBL" id="TFY54156.1"/>
    </source>
</evidence>
<reference evidence="1 2" key="1">
    <citation type="submission" date="2019-02" db="EMBL/GenBank/DDBJ databases">
        <title>Genome sequencing of the rare red list fungi Dentipellis fragilis.</title>
        <authorList>
            <person name="Buettner E."/>
            <person name="Kellner H."/>
        </authorList>
    </citation>
    <scope>NUCLEOTIDE SEQUENCE [LARGE SCALE GENOMIC DNA]</scope>
    <source>
        <strain evidence="1 2">DSM 105465</strain>
    </source>
</reference>
<sequence length="148" mass="17558">MPAPANCPLDIEEEAWLQEVLPRFRGSPSADKPNIMKDIQIEFRKEFPYPDDQDTYWRKEVKDYLYENGRERTAKDMKRWMHSSSYRDVIAFYKKDEVKREQGENGIEDYQPAVNRVIEKLTPAERKAFGETLKQWEEEGVPVQVQQA</sequence>
<organism evidence="1 2">
    <name type="scientific">Dentipellis fragilis</name>
    <dbReference type="NCBI Taxonomy" id="205917"/>
    <lineage>
        <taxon>Eukaryota</taxon>
        <taxon>Fungi</taxon>
        <taxon>Dikarya</taxon>
        <taxon>Basidiomycota</taxon>
        <taxon>Agaricomycotina</taxon>
        <taxon>Agaricomycetes</taxon>
        <taxon>Russulales</taxon>
        <taxon>Hericiaceae</taxon>
        <taxon>Dentipellis</taxon>
    </lineage>
</organism>
<evidence type="ECO:0000313" key="2">
    <source>
        <dbReference type="Proteomes" id="UP000298327"/>
    </source>
</evidence>
<dbReference type="Proteomes" id="UP000298327">
    <property type="component" value="Unassembled WGS sequence"/>
</dbReference>